<reference evidence="2 3" key="1">
    <citation type="journal article" date="2013" name="ISME J.">
        <title>A metabolic model for members of the genus Tetrasphaera involved in enhanced biological phosphorus removal.</title>
        <authorList>
            <person name="Kristiansen R."/>
            <person name="Nguyen H.T.T."/>
            <person name="Saunders A.M."/>
            <person name="Nielsen J.L."/>
            <person name="Wimmer R."/>
            <person name="Le V.Q."/>
            <person name="McIlroy S.J."/>
            <person name="Petrovski S."/>
            <person name="Seviour R.J."/>
            <person name="Calteau A."/>
            <person name="Nielsen K.L."/>
            <person name="Nielsen P.H."/>
        </authorList>
    </citation>
    <scope>NUCLEOTIDE SEQUENCE [LARGE SCALE GENOMIC DNA]</scope>
    <source>
        <strain evidence="2 3">Ben110</strain>
    </source>
</reference>
<name>W6JTI0_9MICO</name>
<dbReference type="AlphaFoldDB" id="W6JTI0"/>
<accession>W6JTI0</accession>
<evidence type="ECO:0000313" key="3">
    <source>
        <dbReference type="Proteomes" id="UP000035763"/>
    </source>
</evidence>
<feature type="region of interest" description="Disordered" evidence="1">
    <location>
        <begin position="1"/>
        <end position="23"/>
    </location>
</feature>
<dbReference type="EMBL" id="CAJA01000011">
    <property type="protein sequence ID" value="CCH71730.1"/>
    <property type="molecule type" value="Genomic_DNA"/>
</dbReference>
<proteinExistence type="predicted"/>
<organism evidence="2 3">
    <name type="scientific">Nostocoides australiense Ben110</name>
    <dbReference type="NCBI Taxonomy" id="1193182"/>
    <lineage>
        <taxon>Bacteria</taxon>
        <taxon>Bacillati</taxon>
        <taxon>Actinomycetota</taxon>
        <taxon>Actinomycetes</taxon>
        <taxon>Micrococcales</taxon>
        <taxon>Intrasporangiaceae</taxon>
        <taxon>Nostocoides</taxon>
    </lineage>
</organism>
<protein>
    <submittedName>
        <fullName evidence="2">Uncharacterized protein</fullName>
    </submittedName>
</protein>
<evidence type="ECO:0000256" key="1">
    <source>
        <dbReference type="SAM" id="MobiDB-lite"/>
    </source>
</evidence>
<keyword evidence="3" id="KW-1185">Reference proteome</keyword>
<gene>
    <name evidence="2" type="ORF">BN11_1080005</name>
</gene>
<dbReference type="Proteomes" id="UP000035763">
    <property type="component" value="Unassembled WGS sequence"/>
</dbReference>
<sequence>MRDHSKNHPVTAAHIGSDTLTGC</sequence>
<comment type="caution">
    <text evidence="2">The sequence shown here is derived from an EMBL/GenBank/DDBJ whole genome shotgun (WGS) entry which is preliminary data.</text>
</comment>
<evidence type="ECO:0000313" key="2">
    <source>
        <dbReference type="EMBL" id="CCH71730.1"/>
    </source>
</evidence>